<reference evidence="1 2" key="1">
    <citation type="journal article" date="2016" name="Environ. Microbiol.">
        <title>Genomic resolution of a cold subsurface aquifer community provides metabolic insights for novel microbes adapted to high CO concentrations.</title>
        <authorList>
            <person name="Probst A.J."/>
            <person name="Castelle C.J."/>
            <person name="Singh A."/>
            <person name="Brown C.T."/>
            <person name="Anantharaman K."/>
            <person name="Sharon I."/>
            <person name="Hug L.A."/>
            <person name="Burstein D."/>
            <person name="Emerson J.B."/>
            <person name="Thomas B.C."/>
            <person name="Banfield J.F."/>
        </authorList>
    </citation>
    <scope>NUCLEOTIDE SEQUENCE [LARGE SCALE GENOMIC DNA]</scope>
    <source>
        <strain evidence="1">CG2_30_33_16</strain>
    </source>
</reference>
<evidence type="ECO:0000313" key="2">
    <source>
        <dbReference type="Proteomes" id="UP000183758"/>
    </source>
</evidence>
<accession>A0A1J5I0D9</accession>
<sequence length="132" mass="16312">MKNQKDILERLADIQKTLLSQRPSIGQMWEELRMMRFKVRPTSGDIYQVNLNDTRFVKILWNLGKLDELFQREVKLIDKSEREIFYRFFDDTYRRFQDMLNQLNLRKPFQIRTPSFLKMEIFRESKRKRKSN</sequence>
<name>A0A1J5I0D9_9BACT</name>
<comment type="caution">
    <text evidence="1">The sequence shown here is derived from an EMBL/GenBank/DDBJ whole genome shotgun (WGS) entry which is preliminary data.</text>
</comment>
<evidence type="ECO:0000313" key="1">
    <source>
        <dbReference type="EMBL" id="OIP84624.1"/>
    </source>
</evidence>
<proteinExistence type="predicted"/>
<organism evidence="1 2">
    <name type="scientific">Candidatus Roizmanbacteria bacterium CG2_30_33_16</name>
    <dbReference type="NCBI Taxonomy" id="1805340"/>
    <lineage>
        <taxon>Bacteria</taxon>
        <taxon>Candidatus Roizmaniibacteriota</taxon>
    </lineage>
</organism>
<dbReference type="EMBL" id="MNZM01000050">
    <property type="protein sequence ID" value="OIP84624.1"/>
    <property type="molecule type" value="Genomic_DNA"/>
</dbReference>
<gene>
    <name evidence="1" type="ORF">AUK04_02135</name>
</gene>
<protein>
    <submittedName>
        <fullName evidence="1">Uncharacterized protein</fullName>
    </submittedName>
</protein>
<dbReference type="AlphaFoldDB" id="A0A1J5I0D9"/>
<dbReference type="Proteomes" id="UP000183758">
    <property type="component" value="Unassembled WGS sequence"/>
</dbReference>